<sequence length="317" mass="36586">MSDKSNNQGRAYEFVCLLSLGEEIGKFRPVNIVQNSSYLAAEYAWNTLSPEMKNIYKVSSYAAVIQIFELEPRIMEKGGDVLELRIQSDTKGKEGDVRDILIVRHNIQWEIGLSLKHNHFAVKHSRLSQKLDFGAKWYGIPCSQKYWEDVRPVFTYLVQEKNKNTLFDNLPDKENDVYIPLLQAFIAEINLQNQIHPDIPSRLVEYLLGKHDFYKVISIDKQRTTQIQSYNLHGTLNRNGTYRKASMEIPIASLPTRIVSLDFVPNKANTVELYMDGGWQFSFRIHNAEKKVVPSLKFDIQIVGMPTTIITINCLWK</sequence>
<evidence type="ECO:0000313" key="2">
    <source>
        <dbReference type="Proteomes" id="UP000263754"/>
    </source>
</evidence>
<accession>A0A374MMC4</accession>
<organism evidence="1 2">
    <name type="scientific">Bacteroides uniformis</name>
    <dbReference type="NCBI Taxonomy" id="820"/>
    <lineage>
        <taxon>Bacteria</taxon>
        <taxon>Pseudomonadati</taxon>
        <taxon>Bacteroidota</taxon>
        <taxon>Bacteroidia</taxon>
        <taxon>Bacteroidales</taxon>
        <taxon>Bacteroidaceae</taxon>
        <taxon>Bacteroides</taxon>
    </lineage>
</organism>
<keyword evidence="1" id="KW-0540">Nuclease</keyword>
<dbReference type="GO" id="GO:0004519">
    <property type="term" value="F:endonuclease activity"/>
    <property type="evidence" value="ECO:0007669"/>
    <property type="project" value="UniProtKB-KW"/>
</dbReference>
<dbReference type="EMBL" id="QSOF01000033">
    <property type="protein sequence ID" value="RGI72596.1"/>
    <property type="molecule type" value="Genomic_DNA"/>
</dbReference>
<evidence type="ECO:0000313" key="1">
    <source>
        <dbReference type="EMBL" id="RGI72596.1"/>
    </source>
</evidence>
<gene>
    <name evidence="1" type="ORF">DXD90_18080</name>
</gene>
<keyword evidence="1" id="KW-0378">Hydrolase</keyword>
<dbReference type="AlphaFoldDB" id="A0A374MMC4"/>
<name>A0A374MMC4_BACUN</name>
<keyword evidence="1" id="KW-0255">Endonuclease</keyword>
<dbReference type="InterPro" id="IPR019059">
    <property type="entry name" value="Restrct_endonuc_II_HaeIII"/>
</dbReference>
<dbReference type="Pfam" id="PF09556">
    <property type="entry name" value="RE_HaeIII"/>
    <property type="match status" value="1"/>
</dbReference>
<protein>
    <submittedName>
        <fullName evidence="1">HaeIII family restriction endonuclease</fullName>
    </submittedName>
</protein>
<proteinExistence type="predicted"/>
<dbReference type="Proteomes" id="UP000263754">
    <property type="component" value="Unassembled WGS sequence"/>
</dbReference>
<dbReference type="RefSeq" id="WP_009037228.1">
    <property type="nucleotide sequence ID" value="NZ_CABKOQ010000015.1"/>
</dbReference>
<reference evidence="1 2" key="1">
    <citation type="submission" date="2018-08" db="EMBL/GenBank/DDBJ databases">
        <title>A genome reference for cultivated species of the human gut microbiota.</title>
        <authorList>
            <person name="Zou Y."/>
            <person name="Xue W."/>
            <person name="Luo G."/>
        </authorList>
    </citation>
    <scope>NUCLEOTIDE SEQUENCE [LARGE SCALE GENOMIC DNA]</scope>
    <source>
        <strain evidence="1 2">TM10-17</strain>
    </source>
</reference>
<comment type="caution">
    <text evidence="1">The sequence shown here is derived from an EMBL/GenBank/DDBJ whole genome shotgun (WGS) entry which is preliminary data.</text>
</comment>